<reference evidence="3" key="2">
    <citation type="submission" date="2022-06" db="UniProtKB">
        <authorList>
            <consortium name="EnsemblMetazoa"/>
        </authorList>
    </citation>
    <scope>IDENTIFICATION</scope>
    <source>
        <strain evidence="3">PS312</strain>
    </source>
</reference>
<keyword evidence="2" id="KW-0812">Transmembrane</keyword>
<feature type="transmembrane region" description="Helical" evidence="2">
    <location>
        <begin position="82"/>
        <end position="101"/>
    </location>
</feature>
<feature type="region of interest" description="Disordered" evidence="1">
    <location>
        <begin position="1"/>
        <end position="24"/>
    </location>
</feature>
<keyword evidence="2" id="KW-0472">Membrane</keyword>
<reference evidence="4" key="1">
    <citation type="journal article" date="2008" name="Nat. Genet.">
        <title>The Pristionchus pacificus genome provides a unique perspective on nematode lifestyle and parasitism.</title>
        <authorList>
            <person name="Dieterich C."/>
            <person name="Clifton S.W."/>
            <person name="Schuster L.N."/>
            <person name="Chinwalla A."/>
            <person name="Delehaunty K."/>
            <person name="Dinkelacker I."/>
            <person name="Fulton L."/>
            <person name="Fulton R."/>
            <person name="Godfrey J."/>
            <person name="Minx P."/>
            <person name="Mitreva M."/>
            <person name="Roeseler W."/>
            <person name="Tian H."/>
            <person name="Witte H."/>
            <person name="Yang S.P."/>
            <person name="Wilson R.K."/>
            <person name="Sommer R.J."/>
        </authorList>
    </citation>
    <scope>NUCLEOTIDE SEQUENCE [LARGE SCALE GENOMIC DNA]</scope>
    <source>
        <strain evidence="4">PS312</strain>
    </source>
</reference>
<evidence type="ECO:0000256" key="1">
    <source>
        <dbReference type="SAM" id="MobiDB-lite"/>
    </source>
</evidence>
<dbReference type="AlphaFoldDB" id="A0A2A6C5Y3"/>
<gene>
    <name evidence="3" type="primary">WBGene00272923</name>
</gene>
<evidence type="ECO:0000313" key="4">
    <source>
        <dbReference type="Proteomes" id="UP000005239"/>
    </source>
</evidence>
<organism evidence="3 4">
    <name type="scientific">Pristionchus pacificus</name>
    <name type="common">Parasitic nematode worm</name>
    <dbReference type="NCBI Taxonomy" id="54126"/>
    <lineage>
        <taxon>Eukaryota</taxon>
        <taxon>Metazoa</taxon>
        <taxon>Ecdysozoa</taxon>
        <taxon>Nematoda</taxon>
        <taxon>Chromadorea</taxon>
        <taxon>Rhabditida</taxon>
        <taxon>Rhabditina</taxon>
        <taxon>Diplogasteromorpha</taxon>
        <taxon>Diplogasteroidea</taxon>
        <taxon>Neodiplogasteridae</taxon>
        <taxon>Pristionchus</taxon>
    </lineage>
</organism>
<dbReference type="Proteomes" id="UP000005239">
    <property type="component" value="Unassembled WGS sequence"/>
</dbReference>
<protein>
    <submittedName>
        <fullName evidence="3">Uncharacterized protein</fullName>
    </submittedName>
</protein>
<dbReference type="EnsemblMetazoa" id="PPA34554.1">
    <property type="protein sequence ID" value="PPA34554.1"/>
    <property type="gene ID" value="WBGene00272923"/>
</dbReference>
<keyword evidence="4" id="KW-1185">Reference proteome</keyword>
<evidence type="ECO:0000256" key="2">
    <source>
        <dbReference type="SAM" id="Phobius"/>
    </source>
</evidence>
<keyword evidence="2" id="KW-1133">Transmembrane helix</keyword>
<sequence length="136" mass="14331">MDRVNNIRSNNFPHGGGGSGGAETAIEVNHVDGLKRSGTIYLGPPPTPATTERTPPPALDALITLSLRQSSNPPPIEVSRKWILFVGAGAGVVVAMLALLYGCRSAFCKKLTLVDSPKPFKDDNAQVAEKQSISPP</sequence>
<evidence type="ECO:0000313" key="3">
    <source>
        <dbReference type="EnsemblMetazoa" id="PPA34554.1"/>
    </source>
</evidence>
<feature type="compositionally biased region" description="Polar residues" evidence="1">
    <location>
        <begin position="1"/>
        <end position="12"/>
    </location>
</feature>
<accession>A0A2A6C5Y3</accession>
<accession>A0A8R1UKJ5</accession>
<feature type="region of interest" description="Disordered" evidence="1">
    <location>
        <begin position="37"/>
        <end position="56"/>
    </location>
</feature>
<name>A0A2A6C5Y3_PRIPA</name>
<feature type="compositionally biased region" description="Pro residues" evidence="1">
    <location>
        <begin position="43"/>
        <end position="56"/>
    </location>
</feature>
<proteinExistence type="predicted"/>